<dbReference type="AlphaFoldDB" id="A0A815UVZ6"/>
<organism evidence="2 4">
    <name type="scientific">Didymodactylos carnosus</name>
    <dbReference type="NCBI Taxonomy" id="1234261"/>
    <lineage>
        <taxon>Eukaryota</taxon>
        <taxon>Metazoa</taxon>
        <taxon>Spiralia</taxon>
        <taxon>Gnathifera</taxon>
        <taxon>Rotifera</taxon>
        <taxon>Eurotatoria</taxon>
        <taxon>Bdelloidea</taxon>
        <taxon>Philodinida</taxon>
        <taxon>Philodinidae</taxon>
        <taxon>Didymodactylos</taxon>
    </lineage>
</organism>
<sequence>RVWGEKKVMLHRVDTVDGKTATQLMLPNTFLNCTGKLRFFDNKNLYIDTPATSGFSGGLCFLQSNLNEWKFIGILLGTTKLWNYCISLAASSTYNSYYELFVSSKQIRTIKQEYTLRRLSTRLILITSASLLTSTVTCTTQNIFVLTYMCGVIAMTIEDGVALYYRFRGEWREFRWFSSSILVFIVTTTPTLSILKSHQLHLYTQIEYMGINTFIKKNFSERFEYVKGRQEKII</sequence>
<dbReference type="OrthoDB" id="10018159at2759"/>
<evidence type="ECO:0000313" key="4">
    <source>
        <dbReference type="Proteomes" id="UP000663829"/>
    </source>
</evidence>
<dbReference type="Proteomes" id="UP000681722">
    <property type="component" value="Unassembled WGS sequence"/>
</dbReference>
<feature type="non-terminal residue" evidence="2">
    <location>
        <position position="1"/>
    </location>
</feature>
<dbReference type="Pfam" id="PF09772">
    <property type="entry name" value="Tmem26"/>
    <property type="match status" value="1"/>
</dbReference>
<keyword evidence="4" id="KW-1185">Reference proteome</keyword>
<dbReference type="Proteomes" id="UP000663829">
    <property type="component" value="Unassembled WGS sequence"/>
</dbReference>
<gene>
    <name evidence="2" type="ORF">GPM918_LOCUS37900</name>
    <name evidence="3" type="ORF">SRO942_LOCUS38687</name>
</gene>
<evidence type="ECO:0000256" key="1">
    <source>
        <dbReference type="SAM" id="Phobius"/>
    </source>
</evidence>
<comment type="caution">
    <text evidence="2">The sequence shown here is derived from an EMBL/GenBank/DDBJ whole genome shotgun (WGS) entry which is preliminary data.</text>
</comment>
<protein>
    <submittedName>
        <fullName evidence="2">Uncharacterized protein</fullName>
    </submittedName>
</protein>
<reference evidence="2" key="1">
    <citation type="submission" date="2021-02" db="EMBL/GenBank/DDBJ databases">
        <authorList>
            <person name="Nowell W R."/>
        </authorList>
    </citation>
    <scope>NUCLEOTIDE SEQUENCE</scope>
</reference>
<dbReference type="EMBL" id="CAJNOQ010024509">
    <property type="protein sequence ID" value="CAF1528173.1"/>
    <property type="molecule type" value="Genomic_DNA"/>
</dbReference>
<dbReference type="InterPro" id="IPR019169">
    <property type="entry name" value="Transmembrane_26"/>
</dbReference>
<name>A0A815UVZ6_9BILA</name>
<feature type="transmembrane region" description="Helical" evidence="1">
    <location>
        <begin position="176"/>
        <end position="195"/>
    </location>
</feature>
<dbReference type="EMBL" id="CAJOBC010090081">
    <property type="protein sequence ID" value="CAF4387326.1"/>
    <property type="molecule type" value="Genomic_DNA"/>
</dbReference>
<evidence type="ECO:0000313" key="3">
    <source>
        <dbReference type="EMBL" id="CAF4387326.1"/>
    </source>
</evidence>
<keyword evidence="1" id="KW-1133">Transmembrane helix</keyword>
<feature type="transmembrane region" description="Helical" evidence="1">
    <location>
        <begin position="143"/>
        <end position="164"/>
    </location>
</feature>
<keyword evidence="1" id="KW-0812">Transmembrane</keyword>
<keyword evidence="1" id="KW-0472">Membrane</keyword>
<evidence type="ECO:0000313" key="2">
    <source>
        <dbReference type="EMBL" id="CAF1528173.1"/>
    </source>
</evidence>
<accession>A0A815UVZ6</accession>
<proteinExistence type="predicted"/>